<keyword evidence="5" id="KW-0378">Hydrolase</keyword>
<dbReference type="AlphaFoldDB" id="A0A0C3QFH2"/>
<dbReference type="InterPro" id="IPR056279">
    <property type="entry name" value="Aip3p_Bud6_N"/>
</dbReference>
<evidence type="ECO:0000313" key="6">
    <source>
        <dbReference type="Proteomes" id="UP000054248"/>
    </source>
</evidence>
<feature type="compositionally biased region" description="Pro residues" evidence="3">
    <location>
        <begin position="223"/>
        <end position="240"/>
    </location>
</feature>
<reference evidence="5 6" key="1">
    <citation type="submission" date="2014-04" db="EMBL/GenBank/DDBJ databases">
        <authorList>
            <consortium name="DOE Joint Genome Institute"/>
            <person name="Kuo A."/>
            <person name="Girlanda M."/>
            <person name="Perotto S."/>
            <person name="Kohler A."/>
            <person name="Nagy L.G."/>
            <person name="Floudas D."/>
            <person name="Copeland A."/>
            <person name="Barry K.W."/>
            <person name="Cichocki N."/>
            <person name="Veneault-Fourrey C."/>
            <person name="LaButti K."/>
            <person name="Lindquist E.A."/>
            <person name="Lipzen A."/>
            <person name="Lundell T."/>
            <person name="Morin E."/>
            <person name="Murat C."/>
            <person name="Sun H."/>
            <person name="Tunlid A."/>
            <person name="Henrissat B."/>
            <person name="Grigoriev I.V."/>
            <person name="Hibbett D.S."/>
            <person name="Martin F."/>
            <person name="Nordberg H.P."/>
            <person name="Cantor M.N."/>
            <person name="Hua S.X."/>
        </authorList>
    </citation>
    <scope>NUCLEOTIDE SEQUENCE [LARGE SCALE GENOMIC DNA]</scope>
    <source>
        <strain evidence="5 6">MUT 4182</strain>
    </source>
</reference>
<reference evidence="6" key="2">
    <citation type="submission" date="2015-01" db="EMBL/GenBank/DDBJ databases">
        <title>Evolutionary Origins and Diversification of the Mycorrhizal Mutualists.</title>
        <authorList>
            <consortium name="DOE Joint Genome Institute"/>
            <consortium name="Mycorrhizal Genomics Consortium"/>
            <person name="Kohler A."/>
            <person name="Kuo A."/>
            <person name="Nagy L.G."/>
            <person name="Floudas D."/>
            <person name="Copeland A."/>
            <person name="Barry K.W."/>
            <person name="Cichocki N."/>
            <person name="Veneault-Fourrey C."/>
            <person name="LaButti K."/>
            <person name="Lindquist E.A."/>
            <person name="Lipzen A."/>
            <person name="Lundell T."/>
            <person name="Morin E."/>
            <person name="Murat C."/>
            <person name="Riley R."/>
            <person name="Ohm R."/>
            <person name="Sun H."/>
            <person name="Tunlid A."/>
            <person name="Henrissat B."/>
            <person name="Grigoriev I.V."/>
            <person name="Hibbett D.S."/>
            <person name="Martin F."/>
        </authorList>
    </citation>
    <scope>NUCLEOTIDE SEQUENCE [LARGE SCALE GENOMIC DNA]</scope>
    <source>
        <strain evidence="6">MUT 4182</strain>
    </source>
</reference>
<evidence type="ECO:0000256" key="1">
    <source>
        <dbReference type="ARBA" id="ARBA00023054"/>
    </source>
</evidence>
<dbReference type="PANTHER" id="PTHR22741">
    <property type="entry name" value="P140CAP/SNIP-RELATED"/>
    <property type="match status" value="1"/>
</dbReference>
<dbReference type="InterPro" id="IPR022782">
    <property type="entry name" value="AIP3-like_C"/>
</dbReference>
<organism evidence="5 6">
    <name type="scientific">Tulasnella calospora MUT 4182</name>
    <dbReference type="NCBI Taxonomy" id="1051891"/>
    <lineage>
        <taxon>Eukaryota</taxon>
        <taxon>Fungi</taxon>
        <taxon>Dikarya</taxon>
        <taxon>Basidiomycota</taxon>
        <taxon>Agaricomycotina</taxon>
        <taxon>Agaricomycetes</taxon>
        <taxon>Cantharellales</taxon>
        <taxon>Tulasnellaceae</taxon>
        <taxon>Tulasnella</taxon>
    </lineage>
</organism>
<dbReference type="EMBL" id="KN823053">
    <property type="protein sequence ID" value="KIO24836.1"/>
    <property type="molecule type" value="Genomic_DNA"/>
</dbReference>
<feature type="coiled-coil region" evidence="2">
    <location>
        <begin position="893"/>
        <end position="946"/>
    </location>
</feature>
<feature type="region of interest" description="Disordered" evidence="3">
    <location>
        <begin position="1128"/>
        <end position="1220"/>
    </location>
</feature>
<feature type="compositionally biased region" description="Low complexity" evidence="3">
    <location>
        <begin position="36"/>
        <end position="49"/>
    </location>
</feature>
<dbReference type="GO" id="GO:0030010">
    <property type="term" value="P:establishment of cell polarity"/>
    <property type="evidence" value="ECO:0007669"/>
    <property type="project" value="TreeGrafter"/>
</dbReference>
<dbReference type="HOGENOM" id="CLU_005287_0_0_1"/>
<feature type="compositionally biased region" description="Polar residues" evidence="3">
    <location>
        <begin position="189"/>
        <end position="204"/>
    </location>
</feature>
<proteinExistence type="predicted"/>
<evidence type="ECO:0000256" key="3">
    <source>
        <dbReference type="SAM" id="MobiDB-lite"/>
    </source>
</evidence>
<dbReference type="Pfam" id="PF03915">
    <property type="entry name" value="AIP3"/>
    <property type="match status" value="1"/>
</dbReference>
<dbReference type="Gene3D" id="1.20.58.1540">
    <property type="entry name" value="Actin interacting protein 3, C-terminal domain"/>
    <property type="match status" value="1"/>
</dbReference>
<feature type="domain" description="Actin interacting protein 3 C-terminal" evidence="4">
    <location>
        <begin position="622"/>
        <end position="1107"/>
    </location>
</feature>
<feature type="region of interest" description="Disordered" evidence="3">
    <location>
        <begin position="342"/>
        <end position="455"/>
    </location>
</feature>
<dbReference type="GO" id="GO:0005737">
    <property type="term" value="C:cytoplasm"/>
    <property type="evidence" value="ECO:0007669"/>
    <property type="project" value="TreeGrafter"/>
</dbReference>
<gene>
    <name evidence="5" type="ORF">M407DRAFT_25797</name>
</gene>
<dbReference type="GO" id="GO:0016787">
    <property type="term" value="F:hydrolase activity"/>
    <property type="evidence" value="ECO:0007669"/>
    <property type="project" value="UniProtKB-KW"/>
</dbReference>
<feature type="compositionally biased region" description="Acidic residues" evidence="3">
    <location>
        <begin position="1176"/>
        <end position="1185"/>
    </location>
</feature>
<keyword evidence="6" id="KW-1185">Reference proteome</keyword>
<protein>
    <submittedName>
        <fullName evidence="5">Glycoside hydrolase family 16 protein</fullName>
    </submittedName>
</protein>
<accession>A0A0C3QFH2</accession>
<dbReference type="Proteomes" id="UP000054248">
    <property type="component" value="Unassembled WGS sequence"/>
</dbReference>
<dbReference type="InterPro" id="IPR005613">
    <property type="entry name" value="AIP3_C"/>
</dbReference>
<dbReference type="GO" id="GO:0005519">
    <property type="term" value="F:cytoskeletal regulatory protein binding"/>
    <property type="evidence" value="ECO:0007669"/>
    <property type="project" value="InterPro"/>
</dbReference>
<feature type="region of interest" description="Disordered" evidence="3">
    <location>
        <begin position="170"/>
        <end position="298"/>
    </location>
</feature>
<evidence type="ECO:0000313" key="5">
    <source>
        <dbReference type="EMBL" id="KIO24836.1"/>
    </source>
</evidence>
<evidence type="ECO:0000259" key="4">
    <source>
        <dbReference type="SMART" id="SM00806"/>
    </source>
</evidence>
<dbReference type="Pfam" id="PF23153">
    <property type="entry name" value="Aip3p_Bud6_N"/>
    <property type="match status" value="1"/>
</dbReference>
<name>A0A0C3QFH2_9AGAM</name>
<sequence length="1220" mass="129711">MATDIARQAHRVNGSGSSVHGRTNSTRSSGSGGGSSSETPTPSRSSGSRSRGGPGGGVESTVTRLLVAIKQLLESLTSWSNRKVSEQDVSDVYVRLGNDFNACVVAFASFDIDMRQVQVSMELRGIPEDLRNVLETCLAEDATPETLERFLPQVREIITDLLQGLRNKQSQFRAMSQERGAQRRAERQNSTSTAASGRQSNGRSGSKPRPLPAPQIPEEEPAHPTPPPLPSEPIPPPVQGPTPQVVASAIPGRMSLGRRKHSGSVPRAQSPLFLMSDGDGARAGPSVATSPRKASVNASVAADTDGLAELAANASAAEEKLRSPAARKVSLAAANKAISEREQAVEDLSSDSIASTATVTPGPDQTPPKASKALPAVSPDVKRYSLIDKPVGSPPPSSGSAYPFPNVTPSSSSAPTFNLVNATPSPPIPSGSTVGTPSAPESPLDPALASQEPAVESSIVALQKSDMLERKASKRFSSYTFSKMAGGPSGLGSLKQLASSKNLNRRSLAPSASIGQLSTQDLEALAEVDETRPVSPMKRHSVNLADIPERKGKSPTPGQAPPVPSLPEGARSSPISSRGTSPMRRPGTSDSKPPADKPVTNGAVSRPGTRPSSPTPQPMIIFLQVGRHVKKVTIDPDTPLSFASLRVLFVDKFAYNPGQDNFPAIYIRDANSGVQYEMEDMDEVKDGCLLSLNIEPLDQVKQHIDLQMATLTGEIKDLRSAINAQKRQSLVPPQLVIGESGPTTPQAARPTDQQFNLLARRLSRLRTDEGKGSSLNFNTPKPLMQPLVEQTTGGTYQPLAPQTTGGSSWTFSSDGGSTSRIVTDLKTQFDEIQNLRRDLGVMRQVYVDFITQTKESLGTLRTQTANVKDLANAKVGGARSYINSGKTSLDTRTQTVLTKVEELQDTVESLKDDVLKRHVSPKSSIMKTLMTDIAATRAELEALKEHIATVKPMWKKTWEEELQNIVDEQGFLTHQEEFIEDLIEDHKALTEVFGHVEKIITVRNTTMTTSGIGRGGRVMRTGKQVRIPQPEPGSNGLSTVMLEIRGAQVDPEKRLKAIEANQRARHKELMSRSNEFQEELGDFVTRKKLKKTGGIEEAERLRQARNDYTLKNMFSPATGGVAGGGMVNTGMPGTGSTGSPTKAGGGSTGSPTKLGGGAGAGLGMAGLTFAQAPPIDDSDDDDAEDASPTPAPPPARKSGGFFSGLAGLTFSKAPDLPDSP</sequence>
<dbReference type="OrthoDB" id="783096at2759"/>
<dbReference type="InterPro" id="IPR051825">
    <property type="entry name" value="SRCIN1"/>
</dbReference>
<dbReference type="PANTHER" id="PTHR22741:SF10">
    <property type="entry name" value="COILED-COIL DOMAIN-CONTAINING PROTEIN CG32809"/>
    <property type="match status" value="1"/>
</dbReference>
<evidence type="ECO:0000256" key="2">
    <source>
        <dbReference type="SAM" id="Coils"/>
    </source>
</evidence>
<feature type="region of interest" description="Disordered" evidence="3">
    <location>
        <begin position="1"/>
        <end position="58"/>
    </location>
</feature>
<dbReference type="SMART" id="SM00806">
    <property type="entry name" value="AIP3"/>
    <property type="match status" value="1"/>
</dbReference>
<feature type="compositionally biased region" description="Polar residues" evidence="3">
    <location>
        <begin position="407"/>
        <end position="423"/>
    </location>
</feature>
<feature type="region of interest" description="Disordered" evidence="3">
    <location>
        <begin position="529"/>
        <end position="618"/>
    </location>
</feature>
<feature type="compositionally biased region" description="Gly residues" evidence="3">
    <location>
        <begin position="1143"/>
        <end position="1164"/>
    </location>
</feature>
<dbReference type="STRING" id="1051891.A0A0C3QFH2"/>
<dbReference type="GO" id="GO:0051286">
    <property type="term" value="C:cell tip"/>
    <property type="evidence" value="ECO:0007669"/>
    <property type="project" value="TreeGrafter"/>
</dbReference>
<keyword evidence="1 2" id="KW-0175">Coiled coil</keyword>
<feature type="compositionally biased region" description="Polar residues" evidence="3">
    <location>
        <begin position="350"/>
        <end position="359"/>
    </location>
</feature>
<feature type="compositionally biased region" description="Low complexity" evidence="3">
    <location>
        <begin position="1165"/>
        <end position="1175"/>
    </location>
</feature>